<name>A0A4U8S0A9_9HELI</name>
<evidence type="ECO:0000259" key="2">
    <source>
        <dbReference type="Pfam" id="PF02517"/>
    </source>
</evidence>
<dbReference type="GO" id="GO:0008237">
    <property type="term" value="F:metallopeptidase activity"/>
    <property type="evidence" value="ECO:0007669"/>
    <property type="project" value="UniProtKB-KW"/>
</dbReference>
<protein>
    <submittedName>
        <fullName evidence="3">CPBP family intramembrane metalloprotease</fullName>
    </submittedName>
</protein>
<dbReference type="InterPro" id="IPR003675">
    <property type="entry name" value="Rce1/LyrA-like_dom"/>
</dbReference>
<dbReference type="Proteomes" id="UP000029925">
    <property type="component" value="Unassembled WGS sequence"/>
</dbReference>
<keyword evidence="3" id="KW-0645">Protease</keyword>
<dbReference type="GO" id="GO:0004175">
    <property type="term" value="F:endopeptidase activity"/>
    <property type="evidence" value="ECO:0007669"/>
    <property type="project" value="UniProtKB-ARBA"/>
</dbReference>
<keyword evidence="1" id="KW-1133">Transmembrane helix</keyword>
<dbReference type="EMBL" id="JRPF02000002">
    <property type="protein sequence ID" value="TLD79060.1"/>
    <property type="molecule type" value="Genomic_DNA"/>
</dbReference>
<keyword evidence="3" id="KW-0378">Hydrolase</keyword>
<feature type="transmembrane region" description="Helical" evidence="1">
    <location>
        <begin position="108"/>
        <end position="126"/>
    </location>
</feature>
<dbReference type="GO" id="GO:0080120">
    <property type="term" value="P:CAAX-box protein maturation"/>
    <property type="evidence" value="ECO:0007669"/>
    <property type="project" value="UniProtKB-ARBA"/>
</dbReference>
<keyword evidence="1" id="KW-0812">Transmembrane</keyword>
<evidence type="ECO:0000256" key="1">
    <source>
        <dbReference type="SAM" id="Phobius"/>
    </source>
</evidence>
<organism evidence="3 4">
    <name type="scientific">Helicobacter typhlonius</name>
    <dbReference type="NCBI Taxonomy" id="76936"/>
    <lineage>
        <taxon>Bacteria</taxon>
        <taxon>Pseudomonadati</taxon>
        <taxon>Campylobacterota</taxon>
        <taxon>Epsilonproteobacteria</taxon>
        <taxon>Campylobacterales</taxon>
        <taxon>Helicobacteraceae</taxon>
        <taxon>Helicobacter</taxon>
    </lineage>
</organism>
<keyword evidence="1" id="KW-0472">Membrane</keyword>
<dbReference type="STRING" id="76936.BN2458_PEG1480"/>
<sequence length="215" mass="24974">MAFEAQCASNADREYLLKQKIIKKKKRVCVSEYKSIAIQAGLSLCLLVFACAVYYFAIFRLNGELVGLYPFILSLQSLLWLCFGFVMASVIMWIFLQFPCHKIYDENVFIFAKSANMYFMVPFFLINALAEELIFRGVLQYHFGLILATILFTLVHFSYYKKPLMLLEVCAQGLLLGFLYEMSESLWVCTLCHGGFNYFLLLLIKKDYVRYDDKS</sequence>
<gene>
    <name evidence="3" type="ORF">LS75_001765</name>
</gene>
<feature type="transmembrane region" description="Helical" evidence="1">
    <location>
        <begin position="77"/>
        <end position="96"/>
    </location>
</feature>
<feature type="domain" description="CAAX prenyl protease 2/Lysostaphin resistance protein A-like" evidence="2">
    <location>
        <begin position="116"/>
        <end position="199"/>
    </location>
</feature>
<comment type="caution">
    <text evidence="3">The sequence shown here is derived from an EMBL/GenBank/DDBJ whole genome shotgun (WGS) entry which is preliminary data.</text>
</comment>
<feature type="transmembrane region" description="Helical" evidence="1">
    <location>
        <begin position="36"/>
        <end position="57"/>
    </location>
</feature>
<keyword evidence="3" id="KW-0482">Metalloprotease</keyword>
<feature type="transmembrane region" description="Helical" evidence="1">
    <location>
        <begin position="186"/>
        <end position="204"/>
    </location>
</feature>
<proteinExistence type="predicted"/>
<accession>A0A4U8S0A9</accession>
<dbReference type="Pfam" id="PF02517">
    <property type="entry name" value="Rce1-like"/>
    <property type="match status" value="1"/>
</dbReference>
<evidence type="ECO:0000313" key="3">
    <source>
        <dbReference type="EMBL" id="TLD79060.1"/>
    </source>
</evidence>
<keyword evidence="4" id="KW-1185">Reference proteome</keyword>
<dbReference type="AlphaFoldDB" id="A0A4U8S0A9"/>
<reference evidence="3 4" key="1">
    <citation type="journal article" date="2014" name="Genome Announc.">
        <title>Draft genome sequences of eight enterohepatic helicobacter species isolated from both laboratory and wild rodents.</title>
        <authorList>
            <person name="Sheh A."/>
            <person name="Shen Z."/>
            <person name="Fox J.G."/>
        </authorList>
    </citation>
    <scope>NUCLEOTIDE SEQUENCE [LARGE SCALE GENOMIC DNA]</scope>
    <source>
        <strain evidence="3 4">MIT 98-6810</strain>
    </source>
</reference>
<feature type="transmembrane region" description="Helical" evidence="1">
    <location>
        <begin position="138"/>
        <end position="157"/>
    </location>
</feature>
<dbReference type="GO" id="GO:0006508">
    <property type="term" value="P:proteolysis"/>
    <property type="evidence" value="ECO:0007669"/>
    <property type="project" value="UniProtKB-KW"/>
</dbReference>
<evidence type="ECO:0000313" key="4">
    <source>
        <dbReference type="Proteomes" id="UP000029925"/>
    </source>
</evidence>